<dbReference type="PANTHER" id="PTHR47611:SF1">
    <property type="entry name" value="CCHC-TYPE DOMAIN-CONTAINING PROTEIN"/>
    <property type="match status" value="1"/>
</dbReference>
<dbReference type="EMBL" id="WTPW01000001">
    <property type="protein sequence ID" value="KAF0562504.1"/>
    <property type="molecule type" value="Genomic_DNA"/>
</dbReference>
<dbReference type="InterPro" id="IPR012337">
    <property type="entry name" value="RNaseH-like_sf"/>
</dbReference>
<evidence type="ECO:0000313" key="2">
    <source>
        <dbReference type="EMBL" id="KAF0562504.1"/>
    </source>
</evidence>
<evidence type="ECO:0000259" key="1">
    <source>
        <dbReference type="Pfam" id="PF05699"/>
    </source>
</evidence>
<evidence type="ECO:0000313" key="3">
    <source>
        <dbReference type="Proteomes" id="UP000439903"/>
    </source>
</evidence>
<reference evidence="2 3" key="1">
    <citation type="journal article" date="2019" name="Environ. Microbiol.">
        <title>At the nexus of three kingdoms: the genome of the mycorrhizal fungus Gigaspora margarita provides insights into plant, endobacterial and fungal interactions.</title>
        <authorList>
            <person name="Venice F."/>
            <person name="Ghignone S."/>
            <person name="Salvioli di Fossalunga A."/>
            <person name="Amselem J."/>
            <person name="Novero M."/>
            <person name="Xianan X."/>
            <person name="Sedzielewska Toro K."/>
            <person name="Morin E."/>
            <person name="Lipzen A."/>
            <person name="Grigoriev I.V."/>
            <person name="Henrissat B."/>
            <person name="Martin F.M."/>
            <person name="Bonfante P."/>
        </authorList>
    </citation>
    <scope>NUCLEOTIDE SEQUENCE [LARGE SCALE GENOMIC DNA]</scope>
    <source>
        <strain evidence="2 3">BEG34</strain>
    </source>
</reference>
<dbReference type="OrthoDB" id="2423948at2759"/>
<name>A0A8H4EVT0_GIGMA</name>
<dbReference type="PANTHER" id="PTHR47611">
    <property type="entry name" value="HAT DIMERISATION DOMAIN, C-TERMINAL"/>
    <property type="match status" value="1"/>
</dbReference>
<protein>
    <submittedName>
        <fullName evidence="2">Zinc finger bed domain-containing protein 1-like</fullName>
    </submittedName>
</protein>
<dbReference type="SUPFAM" id="SSF53098">
    <property type="entry name" value="Ribonuclease H-like"/>
    <property type="match status" value="1"/>
</dbReference>
<dbReference type="Pfam" id="PF05699">
    <property type="entry name" value="Dimer_Tnp_hAT"/>
    <property type="match status" value="1"/>
</dbReference>
<feature type="domain" description="HAT C-terminal dimerisation" evidence="1">
    <location>
        <begin position="22"/>
        <end position="90"/>
    </location>
</feature>
<proteinExistence type="predicted"/>
<comment type="caution">
    <text evidence="2">The sequence shown here is derived from an EMBL/GenBank/DDBJ whole genome shotgun (WGS) entry which is preliminary data.</text>
</comment>
<accession>A0A8H4EVT0</accession>
<dbReference type="Proteomes" id="UP000439903">
    <property type="component" value="Unassembled WGS sequence"/>
</dbReference>
<keyword evidence="3" id="KW-1185">Reference proteome</keyword>
<gene>
    <name evidence="2" type="ORF">F8M41_000012</name>
</gene>
<dbReference type="GO" id="GO:0046983">
    <property type="term" value="F:protein dimerization activity"/>
    <property type="evidence" value="ECO:0007669"/>
    <property type="project" value="InterPro"/>
</dbReference>
<dbReference type="InterPro" id="IPR008906">
    <property type="entry name" value="HATC_C_dom"/>
</dbReference>
<sequence>MSSTTSNIDELARYWDTTAPPEETSVCNWWKANQKAFSNLATIAKDYLSIMSTSVLCKQLFNLAGLTVTKSRNSLDNETVRAILYLKFWFTEDVLLLIFNFI</sequence>
<organism evidence="2 3">
    <name type="scientific">Gigaspora margarita</name>
    <dbReference type="NCBI Taxonomy" id="4874"/>
    <lineage>
        <taxon>Eukaryota</taxon>
        <taxon>Fungi</taxon>
        <taxon>Fungi incertae sedis</taxon>
        <taxon>Mucoromycota</taxon>
        <taxon>Glomeromycotina</taxon>
        <taxon>Glomeromycetes</taxon>
        <taxon>Diversisporales</taxon>
        <taxon>Gigasporaceae</taxon>
        <taxon>Gigaspora</taxon>
    </lineage>
</organism>
<dbReference type="AlphaFoldDB" id="A0A8H4EVT0"/>